<name>A0A3E2UVH4_9FIRM</name>
<dbReference type="InterPro" id="IPR000477">
    <property type="entry name" value="RT_dom"/>
</dbReference>
<dbReference type="SUPFAM" id="SSF56672">
    <property type="entry name" value="DNA/RNA polymerases"/>
    <property type="match status" value="1"/>
</dbReference>
<proteinExistence type="predicted"/>
<keyword evidence="2" id="KW-0695">RNA-directed DNA polymerase</keyword>
<accession>A0A3E2UVH4</accession>
<evidence type="ECO:0000313" key="3">
    <source>
        <dbReference type="Proteomes" id="UP000260783"/>
    </source>
</evidence>
<dbReference type="GO" id="GO:0003964">
    <property type="term" value="F:RNA-directed DNA polymerase activity"/>
    <property type="evidence" value="ECO:0007669"/>
    <property type="project" value="UniProtKB-KW"/>
</dbReference>
<evidence type="ECO:0000313" key="2">
    <source>
        <dbReference type="EMBL" id="RGC00965.1"/>
    </source>
</evidence>
<comment type="caution">
    <text evidence="2">The sequence shown here is derived from an EMBL/GenBank/DDBJ whole genome shotgun (WGS) entry which is preliminary data.</text>
</comment>
<dbReference type="Proteomes" id="UP000260783">
    <property type="component" value="Unassembled WGS sequence"/>
</dbReference>
<dbReference type="PANTHER" id="PTHR34047">
    <property type="entry name" value="NUCLEAR INTRON MATURASE 1, MITOCHONDRIAL-RELATED"/>
    <property type="match status" value="1"/>
</dbReference>
<dbReference type="RefSeq" id="WP_242993094.1">
    <property type="nucleotide sequence ID" value="NZ_QVEW01000002.1"/>
</dbReference>
<dbReference type="Pfam" id="PF08388">
    <property type="entry name" value="GIIM"/>
    <property type="match status" value="1"/>
</dbReference>
<dbReference type="InterPro" id="IPR043502">
    <property type="entry name" value="DNA/RNA_pol_sf"/>
</dbReference>
<dbReference type="Pfam" id="PF00078">
    <property type="entry name" value="RVT_1"/>
    <property type="match status" value="1"/>
</dbReference>
<feature type="domain" description="Reverse transcriptase" evidence="1">
    <location>
        <begin position="1"/>
        <end position="64"/>
    </location>
</feature>
<keyword evidence="2" id="KW-0808">Transferase</keyword>
<keyword evidence="2" id="KW-0548">Nucleotidyltransferase</keyword>
<dbReference type="InterPro" id="IPR051083">
    <property type="entry name" value="GrpII_Intron_Splice-Mob/Def"/>
</dbReference>
<dbReference type="InterPro" id="IPR013597">
    <property type="entry name" value="Mat_intron_G2"/>
</dbReference>
<gene>
    <name evidence="2" type="ORF">DWZ04_03455</name>
</gene>
<dbReference type="PROSITE" id="PS50878">
    <property type="entry name" value="RT_POL"/>
    <property type="match status" value="1"/>
</dbReference>
<dbReference type="EMBL" id="QVEW01000002">
    <property type="protein sequence ID" value="RGC00965.1"/>
    <property type="molecule type" value="Genomic_DNA"/>
</dbReference>
<feature type="non-terminal residue" evidence="2">
    <location>
        <position position="1"/>
    </location>
</feature>
<dbReference type="AlphaFoldDB" id="A0A3E2UVH4"/>
<evidence type="ECO:0000259" key="1">
    <source>
        <dbReference type="PROSITE" id="PS50878"/>
    </source>
</evidence>
<protein>
    <submittedName>
        <fullName evidence="2">Group II intron reverse transcriptase/maturase</fullName>
    </submittedName>
</protein>
<dbReference type="PANTHER" id="PTHR34047:SF10">
    <property type="entry name" value="GROUP II INTRON-ASSOCIATED OPEN READING FRAME"/>
    <property type="match status" value="1"/>
</dbReference>
<reference evidence="2 3" key="1">
    <citation type="submission" date="2018-08" db="EMBL/GenBank/DDBJ databases">
        <title>A genome reference for cultivated species of the human gut microbiota.</title>
        <authorList>
            <person name="Zou Y."/>
            <person name="Xue W."/>
            <person name="Luo G."/>
        </authorList>
    </citation>
    <scope>NUCLEOTIDE SEQUENCE [LARGE SCALE GENOMIC DNA]</scope>
    <source>
        <strain evidence="2 3">AF29-11BH</strain>
    </source>
</reference>
<organism evidence="2 3">
    <name type="scientific">Faecalibacterium prausnitzii</name>
    <dbReference type="NCBI Taxonomy" id="853"/>
    <lineage>
        <taxon>Bacteria</taxon>
        <taxon>Bacillati</taxon>
        <taxon>Bacillota</taxon>
        <taxon>Clostridia</taxon>
        <taxon>Eubacteriales</taxon>
        <taxon>Oscillospiraceae</taxon>
        <taxon>Faecalibacterium</taxon>
    </lineage>
</organism>
<sequence>HFNKMNFVRYADDFIVTGESPEFLREEVLPIIRDFMTERGLQLSEEKTVITHIDDGFDFLGKNIRKYNGKLLIKPSKQSVGSLLKKVREIVKSNKSAKQDSLIRQLNPVIRGWVNNQRFVVSAETFSKIDYQIYNCLWQWAKRRHKNKGIRWIAVKYWHRIGTRNWTFAAEERTKKNGEQSYFALEYATDTKIIRFKKIVSNANPFDERWSGYYEERDGEKMLNSTNGREKLLKVWRNQHRCCPVCNEPITSETSFKVHKVFRSGKSTWLEMVHPECHAVLHKNDSCFVEPGSLMGAL</sequence>